<dbReference type="PANTHER" id="PTHR43578:SF3">
    <property type="entry name" value="NADH-QUINONE OXIDOREDUCTASE SUBUNIT F"/>
    <property type="match status" value="1"/>
</dbReference>
<dbReference type="GO" id="GO:0046872">
    <property type="term" value="F:metal ion binding"/>
    <property type="evidence" value="ECO:0007669"/>
    <property type="project" value="UniProtKB-KW"/>
</dbReference>
<keyword evidence="3" id="KW-0411">Iron-sulfur</keyword>
<dbReference type="AlphaFoldDB" id="A0A9D1K039"/>
<protein>
    <submittedName>
        <fullName evidence="4">(2Fe-2S) ferredoxin domain-containing protein</fullName>
    </submittedName>
</protein>
<evidence type="ECO:0000256" key="2">
    <source>
        <dbReference type="ARBA" id="ARBA00023004"/>
    </source>
</evidence>
<evidence type="ECO:0000256" key="1">
    <source>
        <dbReference type="ARBA" id="ARBA00022723"/>
    </source>
</evidence>
<reference evidence="4" key="2">
    <citation type="journal article" date="2021" name="PeerJ">
        <title>Extensive microbial diversity within the chicken gut microbiome revealed by metagenomics and culture.</title>
        <authorList>
            <person name="Gilroy R."/>
            <person name="Ravi A."/>
            <person name="Getino M."/>
            <person name="Pursley I."/>
            <person name="Horton D.L."/>
            <person name="Alikhan N.F."/>
            <person name="Baker D."/>
            <person name="Gharbi K."/>
            <person name="Hall N."/>
            <person name="Watson M."/>
            <person name="Adriaenssens E.M."/>
            <person name="Foster-Nyarko E."/>
            <person name="Jarju S."/>
            <person name="Secka A."/>
            <person name="Antonio M."/>
            <person name="Oren A."/>
            <person name="Chaudhuri R.R."/>
            <person name="La Ragione R."/>
            <person name="Hildebrand F."/>
            <person name="Pallen M.J."/>
        </authorList>
    </citation>
    <scope>NUCLEOTIDE SEQUENCE</scope>
    <source>
        <strain evidence="4">CHK199-13235</strain>
    </source>
</reference>
<comment type="caution">
    <text evidence="4">The sequence shown here is derived from an EMBL/GenBank/DDBJ whole genome shotgun (WGS) entry which is preliminary data.</text>
</comment>
<dbReference type="PANTHER" id="PTHR43578">
    <property type="entry name" value="NADH-QUINONE OXIDOREDUCTASE SUBUNIT F"/>
    <property type="match status" value="1"/>
</dbReference>
<evidence type="ECO:0000256" key="3">
    <source>
        <dbReference type="ARBA" id="ARBA00023014"/>
    </source>
</evidence>
<organism evidence="4 5">
    <name type="scientific">Candidatus Merdivicinus excrementipullorum</name>
    <dbReference type="NCBI Taxonomy" id="2840867"/>
    <lineage>
        <taxon>Bacteria</taxon>
        <taxon>Bacillati</taxon>
        <taxon>Bacillota</taxon>
        <taxon>Clostridia</taxon>
        <taxon>Eubacteriales</taxon>
        <taxon>Oscillospiraceae</taxon>
        <taxon>Oscillospiraceae incertae sedis</taxon>
        <taxon>Candidatus Merdivicinus</taxon>
    </lineage>
</organism>
<name>A0A9D1K039_9FIRM</name>
<evidence type="ECO:0000313" key="4">
    <source>
        <dbReference type="EMBL" id="HIS76372.1"/>
    </source>
</evidence>
<keyword evidence="2" id="KW-0408">Iron</keyword>
<dbReference type="GO" id="GO:0051536">
    <property type="term" value="F:iron-sulfur cluster binding"/>
    <property type="evidence" value="ECO:0007669"/>
    <property type="project" value="UniProtKB-KW"/>
</dbReference>
<keyword evidence="1" id="KW-0479">Metal-binding</keyword>
<gene>
    <name evidence="4" type="ORF">IAB51_06105</name>
</gene>
<dbReference type="EMBL" id="DVJP01000039">
    <property type="protein sequence ID" value="HIS76372.1"/>
    <property type="molecule type" value="Genomic_DNA"/>
</dbReference>
<accession>A0A9D1K039</accession>
<sequence>MKSLEELKAIRDRVKGNVHLRKEDSADNIRVVVGMATCGIAAGARPVLAAFTEEVANRGLQNVMVTQTGCIGICQYEPVVEVFEPDGSKTTYVKMTPDKAARVVTEHLVNGKVVEEYTIGSVSNLK</sequence>
<dbReference type="Proteomes" id="UP000824002">
    <property type="component" value="Unassembled WGS sequence"/>
</dbReference>
<evidence type="ECO:0000313" key="5">
    <source>
        <dbReference type="Proteomes" id="UP000824002"/>
    </source>
</evidence>
<reference evidence="4" key="1">
    <citation type="submission" date="2020-10" db="EMBL/GenBank/DDBJ databases">
        <authorList>
            <person name="Gilroy R."/>
        </authorList>
    </citation>
    <scope>NUCLEOTIDE SEQUENCE</scope>
    <source>
        <strain evidence="4">CHK199-13235</strain>
    </source>
</reference>
<dbReference type="CDD" id="cd02980">
    <property type="entry name" value="TRX_Fd_family"/>
    <property type="match status" value="1"/>
</dbReference>
<dbReference type="SUPFAM" id="SSF52833">
    <property type="entry name" value="Thioredoxin-like"/>
    <property type="match status" value="1"/>
</dbReference>
<dbReference type="InterPro" id="IPR036249">
    <property type="entry name" value="Thioredoxin-like_sf"/>
</dbReference>
<dbReference type="Gene3D" id="3.40.30.10">
    <property type="entry name" value="Glutaredoxin"/>
    <property type="match status" value="1"/>
</dbReference>
<proteinExistence type="predicted"/>